<accession>A0AAN9KFZ9</accession>
<feature type="domain" description="DRBM" evidence="6">
    <location>
        <begin position="367"/>
        <end position="435"/>
    </location>
</feature>
<name>A0AAN9KFZ9_CANGL</name>
<evidence type="ECO:0000259" key="6">
    <source>
        <dbReference type="PROSITE" id="PS50137"/>
    </source>
</evidence>
<feature type="compositionally biased region" description="Polar residues" evidence="4">
    <location>
        <begin position="472"/>
        <end position="490"/>
    </location>
</feature>
<organism evidence="7 8">
    <name type="scientific">Canavalia gladiata</name>
    <name type="common">Sword bean</name>
    <name type="synonym">Dolichos gladiatus</name>
    <dbReference type="NCBI Taxonomy" id="3824"/>
    <lineage>
        <taxon>Eukaryota</taxon>
        <taxon>Viridiplantae</taxon>
        <taxon>Streptophyta</taxon>
        <taxon>Embryophyta</taxon>
        <taxon>Tracheophyta</taxon>
        <taxon>Spermatophyta</taxon>
        <taxon>Magnoliopsida</taxon>
        <taxon>eudicotyledons</taxon>
        <taxon>Gunneridae</taxon>
        <taxon>Pentapetalae</taxon>
        <taxon>rosids</taxon>
        <taxon>fabids</taxon>
        <taxon>Fabales</taxon>
        <taxon>Fabaceae</taxon>
        <taxon>Papilionoideae</taxon>
        <taxon>50 kb inversion clade</taxon>
        <taxon>NPAAA clade</taxon>
        <taxon>indigoferoid/millettioid clade</taxon>
        <taxon>Phaseoleae</taxon>
        <taxon>Canavalia</taxon>
    </lineage>
</organism>
<keyword evidence="5" id="KW-0732">Signal</keyword>
<dbReference type="InterPro" id="IPR014720">
    <property type="entry name" value="dsRBD_dom"/>
</dbReference>
<feature type="region of interest" description="Disordered" evidence="4">
    <location>
        <begin position="472"/>
        <end position="498"/>
    </location>
</feature>
<dbReference type="EMBL" id="JAYMYQ010000008">
    <property type="protein sequence ID" value="KAK7315553.1"/>
    <property type="molecule type" value="Genomic_DNA"/>
</dbReference>
<evidence type="ECO:0000256" key="5">
    <source>
        <dbReference type="SAM" id="SignalP"/>
    </source>
</evidence>
<evidence type="ECO:0000256" key="4">
    <source>
        <dbReference type="SAM" id="MobiDB-lite"/>
    </source>
</evidence>
<feature type="domain" description="DRBM" evidence="6">
    <location>
        <begin position="80"/>
        <end position="149"/>
    </location>
</feature>
<evidence type="ECO:0000256" key="2">
    <source>
        <dbReference type="ARBA" id="ARBA00022884"/>
    </source>
</evidence>
<comment type="caution">
    <text evidence="7">The sequence shown here is derived from an EMBL/GenBank/DDBJ whole genome shotgun (WGS) entry which is preliminary data.</text>
</comment>
<feature type="domain" description="DRBM" evidence="6">
    <location>
        <begin position="288"/>
        <end position="357"/>
    </location>
</feature>
<dbReference type="SMART" id="SM00358">
    <property type="entry name" value="DSRM"/>
    <property type="match status" value="3"/>
</dbReference>
<gene>
    <name evidence="7" type="ORF">VNO77_34106</name>
</gene>
<feature type="compositionally biased region" description="Low complexity" evidence="4">
    <location>
        <begin position="158"/>
        <end position="189"/>
    </location>
</feature>
<dbReference type="PANTHER" id="PTHR46031:SF16">
    <property type="entry name" value="DOUBLE-STRANDED RNA-BINDING PROTEIN 4"/>
    <property type="match status" value="1"/>
</dbReference>
<reference evidence="7 8" key="1">
    <citation type="submission" date="2024-01" db="EMBL/GenBank/DDBJ databases">
        <title>The genomes of 5 underutilized Papilionoideae crops provide insights into root nodulation and disease resistanc.</title>
        <authorList>
            <person name="Jiang F."/>
        </authorList>
    </citation>
    <scope>NUCLEOTIDE SEQUENCE [LARGE SCALE GENOMIC DNA]</scope>
    <source>
        <strain evidence="7">LVBAO_FW01</strain>
        <tissue evidence="7">Leaves</tissue>
    </source>
</reference>
<evidence type="ECO:0000313" key="8">
    <source>
        <dbReference type="Proteomes" id="UP001367508"/>
    </source>
</evidence>
<dbReference type="Gene3D" id="3.30.160.20">
    <property type="match status" value="3"/>
</dbReference>
<keyword evidence="8" id="KW-1185">Reference proteome</keyword>
<evidence type="ECO:0000256" key="1">
    <source>
        <dbReference type="ARBA" id="ARBA00022737"/>
    </source>
</evidence>
<feature type="chain" id="PRO_5042956569" description="DRBM domain-containing protein" evidence="5">
    <location>
        <begin position="29"/>
        <end position="628"/>
    </location>
</feature>
<dbReference type="SUPFAM" id="SSF54768">
    <property type="entry name" value="dsRNA-binding domain-like"/>
    <property type="match status" value="3"/>
</dbReference>
<dbReference type="PROSITE" id="PS50137">
    <property type="entry name" value="DS_RBD"/>
    <property type="match status" value="3"/>
</dbReference>
<keyword evidence="2 3" id="KW-0694">RNA-binding</keyword>
<proteinExistence type="predicted"/>
<dbReference type="AlphaFoldDB" id="A0AAN9KFZ9"/>
<evidence type="ECO:0000313" key="7">
    <source>
        <dbReference type="EMBL" id="KAK7315553.1"/>
    </source>
</evidence>
<dbReference type="Pfam" id="PF00035">
    <property type="entry name" value="dsrm"/>
    <property type="match status" value="3"/>
</dbReference>
<dbReference type="Proteomes" id="UP001367508">
    <property type="component" value="Unassembled WGS sequence"/>
</dbReference>
<protein>
    <recommendedName>
        <fullName evidence="6">DRBM domain-containing protein</fullName>
    </recommendedName>
</protein>
<feature type="region of interest" description="Disordered" evidence="4">
    <location>
        <begin position="144"/>
        <end position="194"/>
    </location>
</feature>
<sequence>MFRCLVCHSLLFCIFVALAPMLHSYANAIHQLCNFFFLFMHQYKFLPLCPELICLMHCWLEYIQENRATIYAQLKEEDSMFKTKVQELCQRRSWNLPEYATSREGPDHNPRFSSTVTVNGFSFSSPSPTRTAKQAQNDAAMLAFHHFSPPSPSPSPSPLSSSLPSPLSSSLPSPLSSSLPSPLSSSLPSPSLPPPFPQDSLSICGLPSFPQPSLCASPPVNVELPQKGACYIASGSPGPNTDVDDILPTAGVLQPVLEKVCQTSQISSPVTTVIDPMTAGDHKNMSHLYKSQLQRYAQKRNLSLPVYSPEWEGPPHAMRFKCKVTFDGQTYESDKFYSSLKAAEHAAAEVALMSLSPSGVQEDHSGLYKSLLQELIQKEGFCLPIYSTSKSGEAHMPIFVSQVEVEGEPFTGQEAKSKKQAEINAAKVAYMALKECKGKSDKKSLVPVSSHQGQACEFSTYCSEANVVTGLQPHTNPKSPVSPGLVNQNQPDKDKNSMALKKFDEDVLKRVLMRKRSVSKDVTTHTEIDSSAEEDQMKGIVPCKRNCSNPSEGAKDVEQGPSTKLCKEKMTFDSKSAPFLEFVGVGDEIRLWDAHFQTGPVIRDPLTSDEDRKKLEEIGGYLLSPNVL</sequence>
<dbReference type="GO" id="GO:0003723">
    <property type="term" value="F:RNA binding"/>
    <property type="evidence" value="ECO:0007669"/>
    <property type="project" value="UniProtKB-UniRule"/>
</dbReference>
<evidence type="ECO:0000256" key="3">
    <source>
        <dbReference type="PROSITE-ProRule" id="PRU00266"/>
    </source>
</evidence>
<feature type="signal peptide" evidence="5">
    <location>
        <begin position="1"/>
        <end position="28"/>
    </location>
</feature>
<dbReference type="PANTHER" id="PTHR46031">
    <property type="match status" value="1"/>
</dbReference>
<keyword evidence="1" id="KW-0677">Repeat</keyword>